<sequence>AECALRAMTCLKGARADEHEGFNLGHCDRALDRTRKYLALDYISEESAHGPPKKSHQYTVIPMSPTVSPLQMCLSFLCAFGLLFTTFKYYRLRTENK</sequence>
<proteinExistence type="predicted"/>
<gene>
    <name evidence="2" type="ORF">PFISCL1PPCAC_3232</name>
</gene>
<evidence type="ECO:0000256" key="1">
    <source>
        <dbReference type="SAM" id="Phobius"/>
    </source>
</evidence>
<evidence type="ECO:0000313" key="3">
    <source>
        <dbReference type="Proteomes" id="UP001432322"/>
    </source>
</evidence>
<comment type="caution">
    <text evidence="2">The sequence shown here is derived from an EMBL/GenBank/DDBJ whole genome shotgun (WGS) entry which is preliminary data.</text>
</comment>
<dbReference type="Proteomes" id="UP001432322">
    <property type="component" value="Unassembled WGS sequence"/>
</dbReference>
<accession>A0AAV5V0F2</accession>
<feature type="transmembrane region" description="Helical" evidence="1">
    <location>
        <begin position="69"/>
        <end position="90"/>
    </location>
</feature>
<keyword evidence="1" id="KW-1133">Transmembrane helix</keyword>
<evidence type="ECO:0000313" key="2">
    <source>
        <dbReference type="EMBL" id="GMT11935.1"/>
    </source>
</evidence>
<keyword evidence="1" id="KW-0812">Transmembrane</keyword>
<feature type="non-terminal residue" evidence="2">
    <location>
        <position position="1"/>
    </location>
</feature>
<feature type="non-terminal residue" evidence="2">
    <location>
        <position position="97"/>
    </location>
</feature>
<organism evidence="2 3">
    <name type="scientific">Pristionchus fissidentatus</name>
    <dbReference type="NCBI Taxonomy" id="1538716"/>
    <lineage>
        <taxon>Eukaryota</taxon>
        <taxon>Metazoa</taxon>
        <taxon>Ecdysozoa</taxon>
        <taxon>Nematoda</taxon>
        <taxon>Chromadorea</taxon>
        <taxon>Rhabditida</taxon>
        <taxon>Rhabditina</taxon>
        <taxon>Diplogasteromorpha</taxon>
        <taxon>Diplogasteroidea</taxon>
        <taxon>Neodiplogasteridae</taxon>
        <taxon>Pristionchus</taxon>
    </lineage>
</organism>
<reference evidence="2" key="1">
    <citation type="submission" date="2023-10" db="EMBL/GenBank/DDBJ databases">
        <title>Genome assembly of Pristionchus species.</title>
        <authorList>
            <person name="Yoshida K."/>
            <person name="Sommer R.J."/>
        </authorList>
    </citation>
    <scope>NUCLEOTIDE SEQUENCE</scope>
    <source>
        <strain evidence="2">RS5133</strain>
    </source>
</reference>
<keyword evidence="3" id="KW-1185">Reference proteome</keyword>
<keyword evidence="1" id="KW-0472">Membrane</keyword>
<name>A0AAV5V0F2_9BILA</name>
<protein>
    <submittedName>
        <fullName evidence="2">Uncharacterized protein</fullName>
    </submittedName>
</protein>
<dbReference type="EMBL" id="BTSY01000001">
    <property type="protein sequence ID" value="GMT11935.1"/>
    <property type="molecule type" value="Genomic_DNA"/>
</dbReference>
<dbReference type="AlphaFoldDB" id="A0AAV5V0F2"/>